<feature type="domain" description="DNA mismatch repair protein S5" evidence="4">
    <location>
        <begin position="219"/>
        <end position="352"/>
    </location>
</feature>
<dbReference type="SMART" id="SM00853">
    <property type="entry name" value="MutL_C"/>
    <property type="match status" value="1"/>
</dbReference>
<evidence type="ECO:0000259" key="3">
    <source>
        <dbReference type="SMART" id="SM00853"/>
    </source>
</evidence>
<dbReference type="SMART" id="SM01340">
    <property type="entry name" value="DNA_mis_repair"/>
    <property type="match status" value="1"/>
</dbReference>
<dbReference type="InterPro" id="IPR042120">
    <property type="entry name" value="MutL_C_dimsub"/>
</dbReference>
<dbReference type="GO" id="GO:0140664">
    <property type="term" value="F:ATP-dependent DNA damage sensor activity"/>
    <property type="evidence" value="ECO:0007669"/>
    <property type="project" value="InterPro"/>
</dbReference>
<dbReference type="InterPro" id="IPR037198">
    <property type="entry name" value="MutL_C_sf"/>
</dbReference>
<dbReference type="GO" id="GO:0005524">
    <property type="term" value="F:ATP binding"/>
    <property type="evidence" value="ECO:0007669"/>
    <property type="project" value="InterPro"/>
</dbReference>
<feature type="domain" description="MutL C-terminal dimerisation" evidence="3">
    <location>
        <begin position="571"/>
        <end position="763"/>
    </location>
</feature>
<dbReference type="GeneID" id="33571842"/>
<dbReference type="Proteomes" id="UP000193648">
    <property type="component" value="Unassembled WGS sequence"/>
</dbReference>
<evidence type="ECO:0000259" key="4">
    <source>
        <dbReference type="SMART" id="SM01340"/>
    </source>
</evidence>
<dbReference type="Pfam" id="PF01119">
    <property type="entry name" value="DNA_mis_repair"/>
    <property type="match status" value="1"/>
</dbReference>
<dbReference type="OrthoDB" id="429932at2759"/>
<sequence>MASIHTLASGVADELRASLVVHSLEQCAAELVQNSIDANASTIEVKVDIAGHSLQVSDNGDGITSADMARIGTRYATSKCSSLQDLKCVSTYGFRGEAVAAIAEMSLLDIVSRPREQNQVFSTIFKGGEKLFCGPSSKSPRYIHGTTISVRDLFYKFPVRQRYWSEASISKLDLELEKVKRSIEALALANPKISFIVVDMMRGNKILNCRKADSRLHRITAVFGQALSSSLTFVRSNAEDQTYSFTGYISTVGHYNRLFQFFFLNNRPIQCESLQKTVTQLFQQSSFSKDSLQHHDADVRRSRERYPVYVLSLVCPTSEYDICVDPAKSMVEFEDEERVLYLVRDTIISFLERQHLLSRSTAATLRSQTTTRKRKSRAKGLVGETLAPIEHFSHAKSSRPVRTTRTYQRAALEGLEGVSDTARSQEIDVEDEIEFELDSERIADMLNDDFEMSEMEYSRRSGSSIMLPEPMSKRPCSTRISLPHVTGPQSRSNNTRTSGIWAQDALRKWANPVFSTPPSHIPSLQTLKLNVGQGDTKKSMSRYFSTHTDQSSRPEIKSLQLSKSCLQQAQVVAQLDRKFILCTMDVPDPATKPEFDKNNRAKSLVVVDQHAADERVRVERLMKEMCVCSSLTFTPSLEYPINKQTDSEASIHRLDSMPLIPPLPITLSRREWRLADRYKDWLYRWGIALGKSASLPSMTNSQSPMLNMGRQEPGMEQGQGEAALISHHFQDTQEGLNGDPGNNDEALAQWQQRHQHQQAEMSRDTIDPYHVAKYDHNPGYVTVLPRVVADRCVVDTTLTQDLIKDCIGWAEEHQYSIAQGRLQADSVSDDTTAWLQCIRRCPRGILDIVNSKACRSAIMFNDELTIIQCQQVIKNLSQCVFPFQCAHGRPSIAPLTVLGPTLSRREQARQQKQQNLLLLQQQNQGSLRERCRSVDESDQNGRVPSSRRRSLFLGNNKQYNSRATLDPKWLSWKKDIL</sequence>
<dbReference type="InParanoid" id="A0A1Y2GRJ7"/>
<evidence type="ECO:0000313" key="5">
    <source>
        <dbReference type="EMBL" id="ORZ20143.1"/>
    </source>
</evidence>
<dbReference type="InterPro" id="IPR002099">
    <property type="entry name" value="MutL/Mlh/PMS"/>
</dbReference>
<comment type="caution">
    <text evidence="5">The sequence shown here is derived from an EMBL/GenBank/DDBJ whole genome shotgun (WGS) entry which is preliminary data.</text>
</comment>
<evidence type="ECO:0000256" key="1">
    <source>
        <dbReference type="ARBA" id="ARBA00006082"/>
    </source>
</evidence>
<accession>A0A1Y2GRJ7</accession>
<name>A0A1Y2GRJ7_9FUNG</name>
<keyword evidence="6" id="KW-1185">Reference proteome</keyword>
<dbReference type="InterPro" id="IPR014721">
    <property type="entry name" value="Ribsml_uS5_D2-typ_fold_subgr"/>
</dbReference>
<dbReference type="SUPFAM" id="SSF54211">
    <property type="entry name" value="Ribosomal protein S5 domain 2-like"/>
    <property type="match status" value="1"/>
</dbReference>
<dbReference type="InterPro" id="IPR013507">
    <property type="entry name" value="DNA_mismatch_S5_2-like"/>
</dbReference>
<evidence type="ECO:0000256" key="2">
    <source>
        <dbReference type="ARBA" id="ARBA00022763"/>
    </source>
</evidence>
<dbReference type="InterPro" id="IPR038973">
    <property type="entry name" value="MutL/Mlh/Pms-like"/>
</dbReference>
<dbReference type="NCBIfam" id="TIGR00585">
    <property type="entry name" value="mutl"/>
    <property type="match status" value="1"/>
</dbReference>
<gene>
    <name evidence="5" type="ORF">BCR41DRAFT_421235</name>
</gene>
<dbReference type="PANTHER" id="PTHR10073:SF47">
    <property type="entry name" value="DNA MISMATCH REPAIR PROTEIN MLH3"/>
    <property type="match status" value="1"/>
</dbReference>
<dbReference type="InterPro" id="IPR014790">
    <property type="entry name" value="MutL_C"/>
</dbReference>
<dbReference type="STRING" id="64571.A0A1Y2GRJ7"/>
<dbReference type="GO" id="GO:0006298">
    <property type="term" value="P:mismatch repair"/>
    <property type="evidence" value="ECO:0007669"/>
    <property type="project" value="InterPro"/>
</dbReference>
<dbReference type="EMBL" id="MCFF01000013">
    <property type="protein sequence ID" value="ORZ20143.1"/>
    <property type="molecule type" value="Genomic_DNA"/>
</dbReference>
<keyword evidence="2" id="KW-0227">DNA damage</keyword>
<dbReference type="InterPro" id="IPR036890">
    <property type="entry name" value="HATPase_C_sf"/>
</dbReference>
<evidence type="ECO:0000313" key="6">
    <source>
        <dbReference type="Proteomes" id="UP000193648"/>
    </source>
</evidence>
<dbReference type="Pfam" id="PF13589">
    <property type="entry name" value="HATPase_c_3"/>
    <property type="match status" value="1"/>
</dbReference>
<dbReference type="AlphaFoldDB" id="A0A1Y2GRJ7"/>
<dbReference type="PANTHER" id="PTHR10073">
    <property type="entry name" value="DNA MISMATCH REPAIR PROTEIN MLH, PMS, MUTL"/>
    <property type="match status" value="1"/>
</dbReference>
<dbReference type="Gene3D" id="3.30.1540.20">
    <property type="entry name" value="MutL, C-terminal domain, dimerisation subdomain"/>
    <property type="match status" value="2"/>
</dbReference>
<dbReference type="SUPFAM" id="SSF118116">
    <property type="entry name" value="DNA mismatch repair protein MutL"/>
    <property type="match status" value="2"/>
</dbReference>
<protein>
    <recommendedName>
        <fullName evidence="7">MutL C-terminal dimerisation domain-containing protein</fullName>
    </recommendedName>
</protein>
<comment type="similarity">
    <text evidence="1">Belongs to the DNA mismatch repair MutL/HexB family.</text>
</comment>
<dbReference type="InterPro" id="IPR020568">
    <property type="entry name" value="Ribosomal_Su5_D2-typ_SF"/>
</dbReference>
<dbReference type="GO" id="GO:0016887">
    <property type="term" value="F:ATP hydrolysis activity"/>
    <property type="evidence" value="ECO:0007669"/>
    <property type="project" value="InterPro"/>
</dbReference>
<dbReference type="GO" id="GO:0032300">
    <property type="term" value="C:mismatch repair complex"/>
    <property type="evidence" value="ECO:0007669"/>
    <property type="project" value="InterPro"/>
</dbReference>
<dbReference type="Gene3D" id="3.30.230.10">
    <property type="match status" value="1"/>
</dbReference>
<proteinExistence type="inferred from homology"/>
<dbReference type="Gene3D" id="3.30.565.10">
    <property type="entry name" value="Histidine kinase-like ATPase, C-terminal domain"/>
    <property type="match status" value="1"/>
</dbReference>
<evidence type="ECO:0008006" key="7">
    <source>
        <dbReference type="Google" id="ProtNLM"/>
    </source>
</evidence>
<reference evidence="5 6" key="1">
    <citation type="submission" date="2016-07" db="EMBL/GenBank/DDBJ databases">
        <title>Pervasive Adenine N6-methylation of Active Genes in Fungi.</title>
        <authorList>
            <consortium name="DOE Joint Genome Institute"/>
            <person name="Mondo S.J."/>
            <person name="Dannebaum R.O."/>
            <person name="Kuo R.C."/>
            <person name="Labutti K."/>
            <person name="Haridas S."/>
            <person name="Kuo A."/>
            <person name="Salamov A."/>
            <person name="Ahrendt S.R."/>
            <person name="Lipzen A."/>
            <person name="Sullivan W."/>
            <person name="Andreopoulos W.B."/>
            <person name="Clum A."/>
            <person name="Lindquist E."/>
            <person name="Daum C."/>
            <person name="Ramamoorthy G.K."/>
            <person name="Gryganskyi A."/>
            <person name="Culley D."/>
            <person name="Magnuson J.K."/>
            <person name="James T.Y."/>
            <person name="O'Malley M.A."/>
            <person name="Stajich J.E."/>
            <person name="Spatafora J.W."/>
            <person name="Visel A."/>
            <person name="Grigoriev I.V."/>
        </authorList>
    </citation>
    <scope>NUCLEOTIDE SEQUENCE [LARGE SCALE GENOMIC DNA]</scope>
    <source>
        <strain evidence="5 6">NRRL 3116</strain>
    </source>
</reference>
<dbReference type="GO" id="GO:0030983">
    <property type="term" value="F:mismatched DNA binding"/>
    <property type="evidence" value="ECO:0007669"/>
    <property type="project" value="InterPro"/>
</dbReference>
<organism evidence="5 6">
    <name type="scientific">Lobosporangium transversale</name>
    <dbReference type="NCBI Taxonomy" id="64571"/>
    <lineage>
        <taxon>Eukaryota</taxon>
        <taxon>Fungi</taxon>
        <taxon>Fungi incertae sedis</taxon>
        <taxon>Mucoromycota</taxon>
        <taxon>Mortierellomycotina</taxon>
        <taxon>Mortierellomycetes</taxon>
        <taxon>Mortierellales</taxon>
        <taxon>Mortierellaceae</taxon>
        <taxon>Lobosporangium</taxon>
    </lineage>
</organism>
<dbReference type="SUPFAM" id="SSF55874">
    <property type="entry name" value="ATPase domain of HSP90 chaperone/DNA topoisomerase II/histidine kinase"/>
    <property type="match status" value="1"/>
</dbReference>
<dbReference type="RefSeq" id="XP_021882683.1">
    <property type="nucleotide sequence ID" value="XM_022029999.1"/>
</dbReference>